<dbReference type="Proteomes" id="UP001378592">
    <property type="component" value="Unassembled WGS sequence"/>
</dbReference>
<dbReference type="EMBL" id="JAZDUA010000865">
    <property type="protein sequence ID" value="KAK7788993.1"/>
    <property type="molecule type" value="Genomic_DNA"/>
</dbReference>
<accession>A0AAN9YVU2</accession>
<comment type="caution">
    <text evidence="2">The sequence shown here is derived from an EMBL/GenBank/DDBJ whole genome shotgun (WGS) entry which is preliminary data.</text>
</comment>
<proteinExistence type="predicted"/>
<evidence type="ECO:0000313" key="2">
    <source>
        <dbReference type="EMBL" id="KAK7788993.1"/>
    </source>
</evidence>
<evidence type="ECO:0000256" key="1">
    <source>
        <dbReference type="SAM" id="MobiDB-lite"/>
    </source>
</evidence>
<reference evidence="2 3" key="1">
    <citation type="submission" date="2024-03" db="EMBL/GenBank/DDBJ databases">
        <title>The genome assembly and annotation of the cricket Gryllus longicercus Weissman &amp; Gray.</title>
        <authorList>
            <person name="Szrajer S."/>
            <person name="Gray D."/>
            <person name="Ylla G."/>
        </authorList>
    </citation>
    <scope>NUCLEOTIDE SEQUENCE [LARGE SCALE GENOMIC DNA]</scope>
    <source>
        <strain evidence="2">DAG 2021-001</strain>
        <tissue evidence="2">Whole body minus gut</tissue>
    </source>
</reference>
<keyword evidence="3" id="KW-1185">Reference proteome</keyword>
<protein>
    <submittedName>
        <fullName evidence="2">Uncharacterized protein</fullName>
    </submittedName>
</protein>
<name>A0AAN9YVU2_9ORTH</name>
<sequence>MLSPSRTLSLPLFFPSSPFPNLTLLFHRTLLAPPHPPRLHTLLIFFFGVPLTQTAESPSFFFFSFRPVARRFTSFSFTLFNFLGGRRRGRCGRRGLRGDDVGPQRRRPSSSSRQERFQF</sequence>
<organism evidence="2 3">
    <name type="scientific">Gryllus longicercus</name>
    <dbReference type="NCBI Taxonomy" id="2509291"/>
    <lineage>
        <taxon>Eukaryota</taxon>
        <taxon>Metazoa</taxon>
        <taxon>Ecdysozoa</taxon>
        <taxon>Arthropoda</taxon>
        <taxon>Hexapoda</taxon>
        <taxon>Insecta</taxon>
        <taxon>Pterygota</taxon>
        <taxon>Neoptera</taxon>
        <taxon>Polyneoptera</taxon>
        <taxon>Orthoptera</taxon>
        <taxon>Ensifera</taxon>
        <taxon>Gryllidea</taxon>
        <taxon>Grylloidea</taxon>
        <taxon>Gryllidae</taxon>
        <taxon>Gryllinae</taxon>
        <taxon>Gryllus</taxon>
    </lineage>
</organism>
<gene>
    <name evidence="2" type="ORF">R5R35_013065</name>
</gene>
<evidence type="ECO:0000313" key="3">
    <source>
        <dbReference type="Proteomes" id="UP001378592"/>
    </source>
</evidence>
<dbReference type="AlphaFoldDB" id="A0AAN9YVU2"/>
<feature type="region of interest" description="Disordered" evidence="1">
    <location>
        <begin position="88"/>
        <end position="119"/>
    </location>
</feature>